<feature type="region of interest" description="Disordered" evidence="1">
    <location>
        <begin position="1"/>
        <end position="20"/>
    </location>
</feature>
<dbReference type="RefSeq" id="WP_076585935.1">
    <property type="nucleotide sequence ID" value="NZ_FTLW01000002.1"/>
</dbReference>
<dbReference type="InterPro" id="IPR007621">
    <property type="entry name" value="TPM_dom"/>
</dbReference>
<feature type="compositionally biased region" description="Pro residues" evidence="1">
    <location>
        <begin position="93"/>
        <end position="105"/>
    </location>
</feature>
<dbReference type="STRING" id="1604334.SAMN05421546_1036"/>
<evidence type="ECO:0000259" key="2">
    <source>
        <dbReference type="Pfam" id="PF04536"/>
    </source>
</evidence>
<evidence type="ECO:0000313" key="4">
    <source>
        <dbReference type="Proteomes" id="UP000241788"/>
    </source>
</evidence>
<feature type="domain" description="TPM" evidence="2">
    <location>
        <begin position="125"/>
        <end position="212"/>
    </location>
</feature>
<protein>
    <submittedName>
        <fullName evidence="3">TLP18.3, Psb32 and MOLO-1 founding protein of phosphatase</fullName>
    </submittedName>
</protein>
<dbReference type="EMBL" id="FTLW01000002">
    <property type="protein sequence ID" value="SIQ29576.1"/>
    <property type="molecule type" value="Genomic_DNA"/>
</dbReference>
<reference evidence="4" key="1">
    <citation type="submission" date="2017-01" db="EMBL/GenBank/DDBJ databases">
        <authorList>
            <person name="Varghese N."/>
            <person name="Submissions S."/>
        </authorList>
    </citation>
    <scope>NUCLEOTIDE SEQUENCE [LARGE SCALE GENOMIC DNA]</scope>
    <source>
        <strain evidence="4">UM1</strain>
    </source>
</reference>
<accession>A0A1N6RLL8</accession>
<dbReference type="Proteomes" id="UP000241788">
    <property type="component" value="Unassembled WGS sequence"/>
</dbReference>
<organism evidence="3 4">
    <name type="scientific">Solilutibacter tolerans</name>
    <dbReference type="NCBI Taxonomy" id="1604334"/>
    <lineage>
        <taxon>Bacteria</taxon>
        <taxon>Pseudomonadati</taxon>
        <taxon>Pseudomonadota</taxon>
        <taxon>Gammaproteobacteria</taxon>
        <taxon>Lysobacterales</taxon>
        <taxon>Lysobacteraceae</taxon>
        <taxon>Solilutibacter</taxon>
    </lineage>
</organism>
<dbReference type="Gene3D" id="3.10.310.50">
    <property type="match status" value="1"/>
</dbReference>
<sequence length="401" mass="43698">MAHESGHHLSGHTITSGGSRPAIELEADKFSGYVLYRMGATQTAATKAIMALVGEKGSHTHPGRAERADAIRQGWAEACRQAGGECSATATTPPSPAATPSPPPVTASLPTPTTNAVPFKYGRFVVDETGKLDAAELAKLDGKLRDIARQHGTELAFLVVNDLHGMSAQDYAWAMLRQLRIGKLDLGNGGVIVVAPAQGQSAFAFAPGVAKLLEFNDPLRPIDRWIKEDWPMKCMGSDPDACHRSTSLLVPSDFMLNRLRELTWQIRYDNIDDIIKDADARRSLRKQGKDPDQSMDQHLGSLVRFTATVTDPKGKPAFLKINEHIVKDGRWQGVLVKTPEGREVTLYLQPQTATVMPSGALQKGKRYTFVGQLHSSGQFTTDQGVMQGNVQLWGFSYDVLD</sequence>
<evidence type="ECO:0000313" key="3">
    <source>
        <dbReference type="EMBL" id="SIQ29576.1"/>
    </source>
</evidence>
<proteinExistence type="predicted"/>
<name>A0A1N6RLL8_9GAMM</name>
<dbReference type="Pfam" id="PF04536">
    <property type="entry name" value="TPM_phosphatase"/>
    <property type="match status" value="1"/>
</dbReference>
<dbReference type="AlphaFoldDB" id="A0A1N6RLL8"/>
<feature type="region of interest" description="Disordered" evidence="1">
    <location>
        <begin position="84"/>
        <end position="111"/>
    </location>
</feature>
<keyword evidence="4" id="KW-1185">Reference proteome</keyword>
<evidence type="ECO:0000256" key="1">
    <source>
        <dbReference type="SAM" id="MobiDB-lite"/>
    </source>
</evidence>
<gene>
    <name evidence="3" type="ORF">SAMN05421546_1036</name>
</gene>